<dbReference type="HOGENOM" id="CLU_1909478_0_0_1"/>
<dbReference type="EMBL" id="KI393807">
    <property type="protein sequence ID" value="ERN07377.1"/>
    <property type="molecule type" value="Genomic_DNA"/>
</dbReference>
<organism evidence="1 2">
    <name type="scientific">Amborella trichopoda</name>
    <dbReference type="NCBI Taxonomy" id="13333"/>
    <lineage>
        <taxon>Eukaryota</taxon>
        <taxon>Viridiplantae</taxon>
        <taxon>Streptophyta</taxon>
        <taxon>Embryophyta</taxon>
        <taxon>Tracheophyta</taxon>
        <taxon>Spermatophyta</taxon>
        <taxon>Magnoliopsida</taxon>
        <taxon>Amborellales</taxon>
        <taxon>Amborellaceae</taxon>
        <taxon>Amborella</taxon>
    </lineage>
</organism>
<evidence type="ECO:0000313" key="1">
    <source>
        <dbReference type="EMBL" id="ERN07377.1"/>
    </source>
</evidence>
<dbReference type="AlphaFoldDB" id="W1PBT5"/>
<dbReference type="Gramene" id="ERN07377">
    <property type="protein sequence ID" value="ERN07377"/>
    <property type="gene ID" value="AMTR_s00019p00238770"/>
</dbReference>
<proteinExistence type="predicted"/>
<keyword evidence="2" id="KW-1185">Reference proteome</keyword>
<name>W1PBT5_AMBTC</name>
<sequence>MDFPLSCVNQEFFGKICFLGDLYAVQQCATNFRVDTQAFRGIFQPSYEFASALEINAGCFSSLVALSIEIRLLIADAILQVNVSSASTAETLKTNLNRVGSDYRDLRQLFLHPAVELQIAFFNNSWPSFLTCQ</sequence>
<protein>
    <submittedName>
        <fullName evidence="1">Uncharacterized protein</fullName>
    </submittedName>
</protein>
<reference evidence="2" key="1">
    <citation type="journal article" date="2013" name="Science">
        <title>The Amborella genome and the evolution of flowering plants.</title>
        <authorList>
            <consortium name="Amborella Genome Project"/>
        </authorList>
    </citation>
    <scope>NUCLEOTIDE SEQUENCE [LARGE SCALE GENOMIC DNA]</scope>
</reference>
<evidence type="ECO:0000313" key="2">
    <source>
        <dbReference type="Proteomes" id="UP000017836"/>
    </source>
</evidence>
<dbReference type="Proteomes" id="UP000017836">
    <property type="component" value="Unassembled WGS sequence"/>
</dbReference>
<accession>W1PBT5</accession>
<gene>
    <name evidence="1" type="ORF">AMTR_s00019p00238770</name>
</gene>